<proteinExistence type="predicted"/>
<comment type="caution">
    <text evidence="1">The sequence shown here is derived from an EMBL/GenBank/DDBJ whole genome shotgun (WGS) entry which is preliminary data.</text>
</comment>
<accession>A0ABS1TL61</accession>
<keyword evidence="2" id="KW-1185">Reference proteome</keyword>
<organism evidence="1 2">
    <name type="scientific">Neobacillus paridis</name>
    <dbReference type="NCBI Taxonomy" id="2803862"/>
    <lineage>
        <taxon>Bacteria</taxon>
        <taxon>Bacillati</taxon>
        <taxon>Bacillota</taxon>
        <taxon>Bacilli</taxon>
        <taxon>Bacillales</taxon>
        <taxon>Bacillaceae</taxon>
        <taxon>Neobacillus</taxon>
    </lineage>
</organism>
<dbReference type="RefSeq" id="WP_202653331.1">
    <property type="nucleotide sequence ID" value="NZ_JAESWB010000134.1"/>
</dbReference>
<name>A0ABS1TL61_9BACI</name>
<protein>
    <submittedName>
        <fullName evidence="1">Uncharacterized protein</fullName>
    </submittedName>
</protein>
<evidence type="ECO:0000313" key="2">
    <source>
        <dbReference type="Proteomes" id="UP000623967"/>
    </source>
</evidence>
<sequence>MQFEFHTKDRIVCSFLNIKDMRVQYMPQIENLKDLISIIGEGKVSFEFHKTHIEKVTRVPLTTDEIHWRKADWEFVLKDGS</sequence>
<dbReference type="EMBL" id="JAESWB010000134">
    <property type="protein sequence ID" value="MBL4952051.1"/>
    <property type="molecule type" value="Genomic_DNA"/>
</dbReference>
<evidence type="ECO:0000313" key="1">
    <source>
        <dbReference type="EMBL" id="MBL4952051.1"/>
    </source>
</evidence>
<dbReference type="Proteomes" id="UP000623967">
    <property type="component" value="Unassembled WGS sequence"/>
</dbReference>
<gene>
    <name evidence="1" type="ORF">JK635_07485</name>
</gene>
<reference evidence="1 2" key="1">
    <citation type="submission" date="2021-01" db="EMBL/GenBank/DDBJ databases">
        <title>Genome public.</title>
        <authorList>
            <person name="Liu C."/>
            <person name="Sun Q."/>
        </authorList>
    </citation>
    <scope>NUCLEOTIDE SEQUENCE [LARGE SCALE GENOMIC DNA]</scope>
    <source>
        <strain evidence="1 2">YIM B02564</strain>
    </source>
</reference>